<dbReference type="InterPro" id="IPR017946">
    <property type="entry name" value="PLC-like_Pdiesterase_TIM-brl"/>
</dbReference>
<feature type="non-terminal residue" evidence="2">
    <location>
        <position position="27"/>
    </location>
</feature>
<dbReference type="PROSITE" id="PS51704">
    <property type="entry name" value="GP_PDE"/>
    <property type="match status" value="1"/>
</dbReference>
<dbReference type="EMBL" id="WUIY01000632">
    <property type="protein sequence ID" value="MXI78254.1"/>
    <property type="molecule type" value="Genomic_DNA"/>
</dbReference>
<evidence type="ECO:0000313" key="2">
    <source>
        <dbReference type="EMBL" id="MWR18343.1"/>
    </source>
</evidence>
<protein>
    <submittedName>
        <fullName evidence="2">Glycerophosphodiester phosphodiesterase</fullName>
    </submittedName>
</protein>
<dbReference type="GO" id="GO:0008081">
    <property type="term" value="F:phosphoric diester hydrolase activity"/>
    <property type="evidence" value="ECO:0007669"/>
    <property type="project" value="InterPro"/>
</dbReference>
<reference evidence="2 5" key="2">
    <citation type="submission" date="2019-12" db="EMBL/GenBank/DDBJ databases">
        <title>Enteriobacteria Tanzani isolates_8377-8380.</title>
        <authorList>
            <person name="Subbiah M."/>
            <person name="Call D."/>
        </authorList>
    </citation>
    <scope>NUCLEOTIDE SEQUENCE [LARGE SCALE GENOMIC DNA]</scope>
    <source>
        <strain evidence="2 5">8380wG1</strain>
    </source>
</reference>
<dbReference type="EMBL" id="WUIY01000631">
    <property type="protein sequence ID" value="MXI78251.1"/>
    <property type="molecule type" value="Genomic_DNA"/>
</dbReference>
<reference evidence="3 6" key="1">
    <citation type="submission" date="2019-12" db="EMBL/GenBank/DDBJ databases">
        <title>Enteriobacteria Tanzani isolates_10434.</title>
        <authorList>
            <person name="Subbiah M."/>
            <person name="Call D."/>
        </authorList>
    </citation>
    <scope>NUCLEOTIDE SEQUENCE [LARGE SCALE GENOMIC DNA]</scope>
    <source>
        <strain evidence="3 6">10434wD1</strain>
    </source>
</reference>
<accession>A0A6D0IJA1</accession>
<dbReference type="InterPro" id="IPR030395">
    <property type="entry name" value="GP_PDE_dom"/>
</dbReference>
<dbReference type="Gene3D" id="3.20.20.190">
    <property type="entry name" value="Phosphatidylinositol (PI) phosphodiesterase"/>
    <property type="match status" value="1"/>
</dbReference>
<sequence>MSNWPYPRIVAHRGGGKLAPENTLAAI</sequence>
<gene>
    <name evidence="2" type="ORF">GQA06_31700</name>
    <name evidence="3" type="ORF">GRW05_29230</name>
    <name evidence="4" type="ORF">GRW05_29245</name>
</gene>
<dbReference type="Proteomes" id="UP000430387">
    <property type="component" value="Unassembled WGS sequence"/>
</dbReference>
<dbReference type="GO" id="GO:0006629">
    <property type="term" value="P:lipid metabolic process"/>
    <property type="evidence" value="ECO:0007669"/>
    <property type="project" value="InterPro"/>
</dbReference>
<proteinExistence type="predicted"/>
<evidence type="ECO:0000313" key="3">
    <source>
        <dbReference type="EMBL" id="MXI78251.1"/>
    </source>
</evidence>
<dbReference type="AlphaFoldDB" id="A0A6D0IJA1"/>
<evidence type="ECO:0000259" key="1">
    <source>
        <dbReference type="PROSITE" id="PS51704"/>
    </source>
</evidence>
<feature type="domain" description="GP-PDE" evidence="1">
    <location>
        <begin position="7"/>
        <end position="27"/>
    </location>
</feature>
<comment type="caution">
    <text evidence="2">The sequence shown here is derived from an EMBL/GenBank/DDBJ whole genome shotgun (WGS) entry which is preliminary data.</text>
</comment>
<dbReference type="SUPFAM" id="SSF51695">
    <property type="entry name" value="PLC-like phosphodiesterases"/>
    <property type="match status" value="1"/>
</dbReference>
<evidence type="ECO:0000313" key="5">
    <source>
        <dbReference type="Proteomes" id="UP000430387"/>
    </source>
</evidence>
<dbReference type="Proteomes" id="UP000436141">
    <property type="component" value="Unassembled WGS sequence"/>
</dbReference>
<evidence type="ECO:0000313" key="6">
    <source>
        <dbReference type="Proteomes" id="UP000436141"/>
    </source>
</evidence>
<dbReference type="EMBL" id="WTQJ01002453">
    <property type="protein sequence ID" value="MWR18343.1"/>
    <property type="molecule type" value="Genomic_DNA"/>
</dbReference>
<organism evidence="2 5">
    <name type="scientific">Escherichia coli</name>
    <dbReference type="NCBI Taxonomy" id="562"/>
    <lineage>
        <taxon>Bacteria</taxon>
        <taxon>Pseudomonadati</taxon>
        <taxon>Pseudomonadota</taxon>
        <taxon>Gammaproteobacteria</taxon>
        <taxon>Enterobacterales</taxon>
        <taxon>Enterobacteriaceae</taxon>
        <taxon>Escherichia</taxon>
    </lineage>
</organism>
<evidence type="ECO:0000313" key="4">
    <source>
        <dbReference type="EMBL" id="MXI78254.1"/>
    </source>
</evidence>
<name>A0A6D0IJA1_ECOLX</name>